<gene>
    <name evidence="1" type="ORF">HaLaN_05810</name>
</gene>
<evidence type="ECO:0000313" key="1">
    <source>
        <dbReference type="EMBL" id="GFH10488.1"/>
    </source>
</evidence>
<protein>
    <submittedName>
        <fullName evidence="1">Uncharacterized protein</fullName>
    </submittedName>
</protein>
<keyword evidence="2" id="KW-1185">Reference proteome</keyword>
<feature type="non-terminal residue" evidence="1">
    <location>
        <position position="1"/>
    </location>
</feature>
<proteinExistence type="predicted"/>
<dbReference type="EMBL" id="BLLF01000320">
    <property type="protein sequence ID" value="GFH10488.1"/>
    <property type="molecule type" value="Genomic_DNA"/>
</dbReference>
<reference evidence="1 2" key="1">
    <citation type="submission" date="2020-02" db="EMBL/GenBank/DDBJ databases">
        <title>Draft genome sequence of Haematococcus lacustris strain NIES-144.</title>
        <authorList>
            <person name="Morimoto D."/>
            <person name="Nakagawa S."/>
            <person name="Yoshida T."/>
            <person name="Sawayama S."/>
        </authorList>
    </citation>
    <scope>NUCLEOTIDE SEQUENCE [LARGE SCALE GENOMIC DNA]</scope>
    <source>
        <strain evidence="1 2">NIES-144</strain>
    </source>
</reference>
<accession>A0A699YRW9</accession>
<evidence type="ECO:0000313" key="2">
    <source>
        <dbReference type="Proteomes" id="UP000485058"/>
    </source>
</evidence>
<organism evidence="1 2">
    <name type="scientific">Haematococcus lacustris</name>
    <name type="common">Green alga</name>
    <name type="synonym">Haematococcus pluvialis</name>
    <dbReference type="NCBI Taxonomy" id="44745"/>
    <lineage>
        <taxon>Eukaryota</taxon>
        <taxon>Viridiplantae</taxon>
        <taxon>Chlorophyta</taxon>
        <taxon>core chlorophytes</taxon>
        <taxon>Chlorophyceae</taxon>
        <taxon>CS clade</taxon>
        <taxon>Chlamydomonadales</taxon>
        <taxon>Haematococcaceae</taxon>
        <taxon>Haematococcus</taxon>
    </lineage>
</organism>
<sequence>MDERINKQKRVFLEDLYRGVAKLGHVEQGQLAALLSTTNKKAGAAGRILPVDTLNINQ</sequence>
<dbReference type="Proteomes" id="UP000485058">
    <property type="component" value="Unassembled WGS sequence"/>
</dbReference>
<comment type="caution">
    <text evidence="1">The sequence shown here is derived from an EMBL/GenBank/DDBJ whole genome shotgun (WGS) entry which is preliminary data.</text>
</comment>
<name>A0A699YRW9_HAELA</name>
<dbReference type="AlphaFoldDB" id="A0A699YRW9"/>